<name>A0A8S5P9R8_9CAUD</name>
<reference evidence="1" key="1">
    <citation type="journal article" date="2021" name="Proc. Natl. Acad. Sci. U.S.A.">
        <title>A Catalog of Tens of Thousands of Viruses from Human Metagenomes Reveals Hidden Associations with Chronic Diseases.</title>
        <authorList>
            <person name="Tisza M.J."/>
            <person name="Buck C.B."/>
        </authorList>
    </citation>
    <scope>NUCLEOTIDE SEQUENCE</scope>
    <source>
        <strain evidence="1">Ct9R41</strain>
    </source>
</reference>
<accession>A0A8S5P9R8</accession>
<dbReference type="EMBL" id="BK015364">
    <property type="protein sequence ID" value="DAE03357.1"/>
    <property type="molecule type" value="Genomic_DNA"/>
</dbReference>
<organism evidence="1">
    <name type="scientific">Podoviridae sp. ct9R41</name>
    <dbReference type="NCBI Taxonomy" id="2825227"/>
    <lineage>
        <taxon>Viruses</taxon>
        <taxon>Duplodnaviria</taxon>
        <taxon>Heunggongvirae</taxon>
        <taxon>Uroviricota</taxon>
        <taxon>Caudoviricetes</taxon>
    </lineage>
</organism>
<evidence type="ECO:0000313" key="1">
    <source>
        <dbReference type="EMBL" id="DAE03357.1"/>
    </source>
</evidence>
<proteinExistence type="predicted"/>
<sequence>MGRLKEMMIKPNLPYQLIFVYDDGDQFIAGEYGTLREALQAKIRCKHEIGQADICGRVLEVITILKGEDNES</sequence>
<protein>
    <submittedName>
        <fullName evidence="1">Uncharacterized protein</fullName>
    </submittedName>
</protein>